<reference evidence="1 2" key="1">
    <citation type="journal article" date="2014" name="Mol. Biol. Evol.">
        <title>Massive expansion of Ubiquitination-related gene families within the Chlamydiae.</title>
        <authorList>
            <person name="Domman D."/>
            <person name="Collingro A."/>
            <person name="Lagkouvardos I."/>
            <person name="Gehre L."/>
            <person name="Weinmaier T."/>
            <person name="Rattei T."/>
            <person name="Subtil A."/>
            <person name="Horn M."/>
        </authorList>
    </citation>
    <scope>NUCLEOTIDE SEQUENCE [LARGE SCALE GENOMIC DNA]</scope>
    <source>
        <strain evidence="1 2">OEW1</strain>
    </source>
</reference>
<sequence length="42" mass="4944">MSESCLNLKAFFLVPNKSLPEDDCKRKDDLLLEKSKYSVFYK</sequence>
<gene>
    <name evidence="1" type="ORF">DB43_AG00180</name>
</gene>
<dbReference type="AlphaFoldDB" id="A0A0C1C5F2"/>
<dbReference type="Proteomes" id="UP000031307">
    <property type="component" value="Unassembled WGS sequence"/>
</dbReference>
<evidence type="ECO:0000313" key="2">
    <source>
        <dbReference type="Proteomes" id="UP000031307"/>
    </source>
</evidence>
<organism evidence="1 2">
    <name type="scientific">Parachlamydia acanthamoebae</name>
    <dbReference type="NCBI Taxonomy" id="83552"/>
    <lineage>
        <taxon>Bacteria</taxon>
        <taxon>Pseudomonadati</taxon>
        <taxon>Chlamydiota</taxon>
        <taxon>Chlamydiia</taxon>
        <taxon>Parachlamydiales</taxon>
        <taxon>Parachlamydiaceae</taxon>
        <taxon>Parachlamydia</taxon>
    </lineage>
</organism>
<evidence type="ECO:0000313" key="1">
    <source>
        <dbReference type="EMBL" id="KIA76440.1"/>
    </source>
</evidence>
<protein>
    <submittedName>
        <fullName evidence="1">Uncharacterized protein</fullName>
    </submittedName>
</protein>
<proteinExistence type="predicted"/>
<name>A0A0C1C5F2_9BACT</name>
<dbReference type="EMBL" id="JSAM01000117">
    <property type="protein sequence ID" value="KIA76440.1"/>
    <property type="molecule type" value="Genomic_DNA"/>
</dbReference>
<accession>A0A0C1C5F2</accession>
<comment type="caution">
    <text evidence="1">The sequence shown here is derived from an EMBL/GenBank/DDBJ whole genome shotgun (WGS) entry which is preliminary data.</text>
</comment>